<dbReference type="CDD" id="cd00085">
    <property type="entry name" value="HNHc"/>
    <property type="match status" value="1"/>
</dbReference>
<organism evidence="3 4">
    <name type="scientific">Brachybacterium sacelli</name>
    <dbReference type="NCBI Taxonomy" id="173364"/>
    <lineage>
        <taxon>Bacteria</taxon>
        <taxon>Bacillati</taxon>
        <taxon>Actinomycetota</taxon>
        <taxon>Actinomycetes</taxon>
        <taxon>Micrococcales</taxon>
        <taxon>Dermabacteraceae</taxon>
        <taxon>Brachybacterium</taxon>
    </lineage>
</organism>
<comment type="caution">
    <text evidence="3">The sequence shown here is derived from an EMBL/GenBank/DDBJ whole genome shotgun (WGS) entry which is preliminary data.</text>
</comment>
<feature type="compositionally biased region" description="Low complexity" evidence="1">
    <location>
        <begin position="504"/>
        <end position="514"/>
    </location>
</feature>
<accession>A0ABS4X3Q9</accession>
<dbReference type="Gene3D" id="1.10.30.50">
    <property type="match status" value="1"/>
</dbReference>
<evidence type="ECO:0000313" key="4">
    <source>
        <dbReference type="Proteomes" id="UP001519290"/>
    </source>
</evidence>
<proteinExistence type="predicted"/>
<dbReference type="RefSeq" id="WP_209903693.1">
    <property type="nucleotide sequence ID" value="NZ_BAAAJW010000005.1"/>
</dbReference>
<gene>
    <name evidence="3" type="ORF">JOF43_003093</name>
</gene>
<name>A0ABS4X3Q9_9MICO</name>
<dbReference type="Proteomes" id="UP001519290">
    <property type="component" value="Unassembled WGS sequence"/>
</dbReference>
<evidence type="ECO:0000313" key="3">
    <source>
        <dbReference type="EMBL" id="MBP2383104.1"/>
    </source>
</evidence>
<dbReference type="Pfam" id="PF02720">
    <property type="entry name" value="DUF222"/>
    <property type="match status" value="1"/>
</dbReference>
<dbReference type="SMART" id="SM00507">
    <property type="entry name" value="HNHc"/>
    <property type="match status" value="1"/>
</dbReference>
<evidence type="ECO:0000259" key="2">
    <source>
        <dbReference type="SMART" id="SM00507"/>
    </source>
</evidence>
<dbReference type="InterPro" id="IPR029471">
    <property type="entry name" value="HNH_5"/>
</dbReference>
<dbReference type="Pfam" id="PF14279">
    <property type="entry name" value="HNH_5"/>
    <property type="match status" value="1"/>
</dbReference>
<keyword evidence="4" id="KW-1185">Reference proteome</keyword>
<sequence length="529" mass="56424">MLMSTPPPVPDEEPAASSSRLRALRDGGPGAVAEMIDEAGALLAAIATEPENMFEVSGRDRAAYAQLLTGIQRSRSLIDALETRAVVALDDATRRDRLSASRDAAGHEVDEQPLDQIAESAHRIASRDLSLLSRRAPADAGRTVTSARRLVESMPHLLTAMISGKAAANSLYAAADATSVLDAEQRAAVDALLHERLPSLDGAGTRKWKAAVAAAIGELDPDGEAIRHRRSRGKRHLSLTQGDHGMATFTAYMPAADAKLVHKRLSLEAERRRSNGARTGHSVLMVDALTDTVLGRKEGMDPVQIDLGVMITDRALFHPGVGDVAHIEGYGPVPAEAVRDQLRAITAEPADGQRDPFEGDGPAIRAVIRRLYTHPTTGELVQMDSRARAFPPAMARFLSWRDGSCRGPFCNASTRQRDHIVPHGLGGSTSLDNGQDTCAHCNQKELDTLSVERLDDPAHPGHQVAWTGFAGTTRITSPSPLVRPTGGAETVEQARNGIGRHGSPEGPRGRPSGVGRRRVPPEDTSSSGP</sequence>
<feature type="region of interest" description="Disordered" evidence="1">
    <location>
        <begin position="1"/>
        <end position="26"/>
    </location>
</feature>
<protein>
    <recommendedName>
        <fullName evidence="2">HNH nuclease domain-containing protein</fullName>
    </recommendedName>
</protein>
<feature type="region of interest" description="Disordered" evidence="1">
    <location>
        <begin position="470"/>
        <end position="529"/>
    </location>
</feature>
<dbReference type="InterPro" id="IPR003615">
    <property type="entry name" value="HNH_nuc"/>
</dbReference>
<evidence type="ECO:0000256" key="1">
    <source>
        <dbReference type="SAM" id="MobiDB-lite"/>
    </source>
</evidence>
<feature type="domain" description="HNH nuclease" evidence="2">
    <location>
        <begin position="393"/>
        <end position="443"/>
    </location>
</feature>
<dbReference type="EMBL" id="JAGIOD010000002">
    <property type="protein sequence ID" value="MBP2383104.1"/>
    <property type="molecule type" value="Genomic_DNA"/>
</dbReference>
<dbReference type="InterPro" id="IPR003870">
    <property type="entry name" value="DUF222"/>
</dbReference>
<reference evidence="3 4" key="1">
    <citation type="submission" date="2021-03" db="EMBL/GenBank/DDBJ databases">
        <title>Sequencing the genomes of 1000 actinobacteria strains.</title>
        <authorList>
            <person name="Klenk H.-P."/>
        </authorList>
    </citation>
    <scope>NUCLEOTIDE SEQUENCE [LARGE SCALE GENOMIC DNA]</scope>
    <source>
        <strain evidence="3 4">DSM 14566</strain>
    </source>
</reference>